<organism evidence="4 5">
    <name type="scientific">Amycolatopsis keratiniphila subsp. keratiniphila</name>
    <dbReference type="NCBI Taxonomy" id="227715"/>
    <lineage>
        <taxon>Bacteria</taxon>
        <taxon>Bacillati</taxon>
        <taxon>Actinomycetota</taxon>
        <taxon>Actinomycetes</taxon>
        <taxon>Pseudonocardiales</taxon>
        <taxon>Pseudonocardiaceae</taxon>
        <taxon>Amycolatopsis</taxon>
        <taxon>Amycolatopsis japonica group</taxon>
    </lineage>
</organism>
<keyword evidence="1" id="KW-0805">Transcription regulation</keyword>
<gene>
    <name evidence="4" type="ORF">AVR91_0203670</name>
</gene>
<reference evidence="4 5" key="1">
    <citation type="submission" date="2016-12" db="EMBL/GenBank/DDBJ databases">
        <title>Amycolatopsis keratiniphila subsp. keratiniphila genome sequencing and assembly.</title>
        <authorList>
            <person name="Mayilraj S."/>
            <person name="Kaur N."/>
        </authorList>
    </citation>
    <scope>NUCLEOTIDE SEQUENCE [LARGE SCALE GENOMIC DNA]</scope>
    <source>
        <strain evidence="4 5">DSM 44409</strain>
    </source>
</reference>
<protein>
    <recommendedName>
        <fullName evidence="3">HTH araC/xylS-type domain-containing protein</fullName>
    </recommendedName>
</protein>
<dbReference type="EMBL" id="LQMT02000005">
    <property type="protein sequence ID" value="ONF74395.1"/>
    <property type="molecule type" value="Genomic_DNA"/>
</dbReference>
<evidence type="ECO:0000256" key="2">
    <source>
        <dbReference type="ARBA" id="ARBA00023163"/>
    </source>
</evidence>
<evidence type="ECO:0000313" key="4">
    <source>
        <dbReference type="EMBL" id="ONF74395.1"/>
    </source>
</evidence>
<dbReference type="AlphaFoldDB" id="A0A1W2M2Z2"/>
<proteinExistence type="predicted"/>
<comment type="caution">
    <text evidence="4">The sequence shown here is derived from an EMBL/GenBank/DDBJ whole genome shotgun (WGS) entry which is preliminary data.</text>
</comment>
<dbReference type="GO" id="GO:0043565">
    <property type="term" value="F:sequence-specific DNA binding"/>
    <property type="evidence" value="ECO:0007669"/>
    <property type="project" value="InterPro"/>
</dbReference>
<dbReference type="Pfam" id="PF12833">
    <property type="entry name" value="HTH_18"/>
    <property type="match status" value="1"/>
</dbReference>
<dbReference type="InterPro" id="IPR018060">
    <property type="entry name" value="HTH_AraC"/>
</dbReference>
<dbReference type="Proteomes" id="UP000076660">
    <property type="component" value="Unassembled WGS sequence"/>
</dbReference>
<evidence type="ECO:0000256" key="1">
    <source>
        <dbReference type="ARBA" id="ARBA00023015"/>
    </source>
</evidence>
<evidence type="ECO:0000313" key="5">
    <source>
        <dbReference type="Proteomes" id="UP000076660"/>
    </source>
</evidence>
<dbReference type="SUPFAM" id="SSF46689">
    <property type="entry name" value="Homeodomain-like"/>
    <property type="match status" value="1"/>
</dbReference>
<keyword evidence="2" id="KW-0804">Transcription</keyword>
<dbReference type="OrthoDB" id="9799345at2"/>
<dbReference type="InterPro" id="IPR009057">
    <property type="entry name" value="Homeodomain-like_sf"/>
</dbReference>
<dbReference type="GO" id="GO:0003700">
    <property type="term" value="F:DNA-binding transcription factor activity"/>
    <property type="evidence" value="ECO:0007669"/>
    <property type="project" value="InterPro"/>
</dbReference>
<dbReference type="PROSITE" id="PS01124">
    <property type="entry name" value="HTH_ARAC_FAMILY_2"/>
    <property type="match status" value="1"/>
</dbReference>
<dbReference type="Gene3D" id="1.10.10.60">
    <property type="entry name" value="Homeodomain-like"/>
    <property type="match status" value="1"/>
</dbReference>
<name>A0A1W2M2Z2_9PSEU</name>
<evidence type="ECO:0000259" key="3">
    <source>
        <dbReference type="PROSITE" id="PS01124"/>
    </source>
</evidence>
<sequence>MSRRTLYRVLQPDEVTRILRRIRIEQAPNGCSPAPRNDPITTACSFDSESGFYRSFKAATGLSPGAYRSHHETDTQMR</sequence>
<accession>A0A1W2M2Z2</accession>
<feature type="domain" description="HTH araC/xylS-type" evidence="3">
    <location>
        <begin position="1"/>
        <end position="70"/>
    </location>
</feature>